<keyword evidence="5" id="KW-1185">Reference proteome</keyword>
<protein>
    <submittedName>
        <fullName evidence="4">OmpA family protein</fullName>
    </submittedName>
</protein>
<reference evidence="4" key="1">
    <citation type="submission" date="2022-06" db="EMBL/GenBank/DDBJ databases">
        <authorList>
            <person name="Lu C.-H."/>
        </authorList>
    </citation>
    <scope>NUCLEOTIDE SEQUENCE</scope>
    <source>
        <strain evidence="4">21MJYT02-11</strain>
    </source>
</reference>
<feature type="region of interest" description="Disordered" evidence="2">
    <location>
        <begin position="18"/>
        <end position="42"/>
    </location>
</feature>
<comment type="caution">
    <text evidence="4">The sequence shown here is derived from an EMBL/GenBank/DDBJ whole genome shotgun (WGS) entry which is preliminary data.</text>
</comment>
<name>A0ABT1AEP1_9RALS</name>
<evidence type="ECO:0000313" key="5">
    <source>
        <dbReference type="Proteomes" id="UP001162811"/>
    </source>
</evidence>
<feature type="domain" description="OmpA-like" evidence="3">
    <location>
        <begin position="1"/>
        <end position="91"/>
    </location>
</feature>
<evidence type="ECO:0000259" key="3">
    <source>
        <dbReference type="PROSITE" id="PS51123"/>
    </source>
</evidence>
<dbReference type="InterPro" id="IPR050330">
    <property type="entry name" value="Bact_OuterMem_StrucFunc"/>
</dbReference>
<dbReference type="Pfam" id="PF00691">
    <property type="entry name" value="OmpA"/>
    <property type="match status" value="1"/>
</dbReference>
<dbReference type="EMBL" id="JAMXHT010000001">
    <property type="protein sequence ID" value="MCO5396854.1"/>
    <property type="molecule type" value="Genomic_DNA"/>
</dbReference>
<proteinExistence type="predicted"/>
<organism evidence="4 5">
    <name type="scientific">Ralstonia soli</name>
    <dbReference type="NCBI Taxonomy" id="2953896"/>
    <lineage>
        <taxon>Bacteria</taxon>
        <taxon>Pseudomonadati</taxon>
        <taxon>Pseudomonadota</taxon>
        <taxon>Betaproteobacteria</taxon>
        <taxon>Burkholderiales</taxon>
        <taxon>Burkholderiaceae</taxon>
        <taxon>Ralstonia</taxon>
    </lineage>
</organism>
<feature type="region of interest" description="Disordered" evidence="2">
    <location>
        <begin position="69"/>
        <end position="91"/>
    </location>
</feature>
<dbReference type="PROSITE" id="PS51123">
    <property type="entry name" value="OMPA_2"/>
    <property type="match status" value="1"/>
</dbReference>
<keyword evidence="1" id="KW-0472">Membrane</keyword>
<dbReference type="SUPFAM" id="SSF103088">
    <property type="entry name" value="OmpA-like"/>
    <property type="match status" value="1"/>
</dbReference>
<evidence type="ECO:0000256" key="1">
    <source>
        <dbReference type="PROSITE-ProRule" id="PRU00473"/>
    </source>
</evidence>
<dbReference type="Proteomes" id="UP001162811">
    <property type="component" value="Unassembled WGS sequence"/>
</dbReference>
<dbReference type="RefSeq" id="WP_252675965.1">
    <property type="nucleotide sequence ID" value="NZ_JAMXHT010000001.1"/>
</dbReference>
<dbReference type="InterPro" id="IPR006665">
    <property type="entry name" value="OmpA-like"/>
</dbReference>
<dbReference type="CDD" id="cd07185">
    <property type="entry name" value="OmpA_C-like"/>
    <property type="match status" value="1"/>
</dbReference>
<gene>
    <name evidence="4" type="ORF">NG900_01450</name>
</gene>
<dbReference type="PANTHER" id="PTHR30329">
    <property type="entry name" value="STATOR ELEMENT OF FLAGELLAR MOTOR COMPLEX"/>
    <property type="match status" value="1"/>
</dbReference>
<sequence>MTRSTGVALCLRAQRVTGRHAGLGHTDDSGAAAHDQTRSQGRADATKAYLVGAGIAADRLTALAFGATKPLAPNDSETHRAQTRRVQIIKR</sequence>
<accession>A0ABT1AEP1</accession>
<feature type="compositionally biased region" description="Basic residues" evidence="2">
    <location>
        <begin position="81"/>
        <end position="91"/>
    </location>
</feature>
<reference evidence="4" key="2">
    <citation type="journal article" date="2023" name="Front. Microbiol.">
        <title>Ralstonia chuxiongensis sp. nov., Ralstonia mojiangensis sp. nov., and Ralstonia soli sp. nov., isolated from tobacco fields, are three novel species in the family Burkholderiaceae.</title>
        <authorList>
            <person name="Lu C.H."/>
            <person name="Zhang Y.Y."/>
            <person name="Jiang N."/>
            <person name="Chen W."/>
            <person name="Shao X."/>
            <person name="Zhao Z.M."/>
            <person name="Lu W.L."/>
            <person name="Hu X."/>
            <person name="Xi Y.X."/>
            <person name="Zou S.Y."/>
            <person name="Wei Q.J."/>
            <person name="Lin Z.L."/>
            <person name="Gong L."/>
            <person name="Gai X.T."/>
            <person name="Zhang L.Q."/>
            <person name="Li J.Y."/>
            <person name="Jin Y."/>
            <person name="Xia Z.Y."/>
        </authorList>
    </citation>
    <scope>NUCLEOTIDE SEQUENCE</scope>
    <source>
        <strain evidence="4">21MJYT02-11</strain>
    </source>
</reference>
<dbReference type="Gene3D" id="3.30.1330.60">
    <property type="entry name" value="OmpA-like domain"/>
    <property type="match status" value="1"/>
</dbReference>
<dbReference type="InterPro" id="IPR036737">
    <property type="entry name" value="OmpA-like_sf"/>
</dbReference>
<dbReference type="PANTHER" id="PTHR30329:SF21">
    <property type="entry name" value="LIPOPROTEIN YIAD-RELATED"/>
    <property type="match status" value="1"/>
</dbReference>
<evidence type="ECO:0000313" key="4">
    <source>
        <dbReference type="EMBL" id="MCO5396854.1"/>
    </source>
</evidence>
<evidence type="ECO:0000256" key="2">
    <source>
        <dbReference type="SAM" id="MobiDB-lite"/>
    </source>
</evidence>